<dbReference type="AlphaFoldDB" id="A0AAP5N4K1"/>
<reference evidence="1" key="1">
    <citation type="journal article" date="2023" name="J. Vet. Diagn. Invest.">
        <title>Oxytetracycline-resistant Paenibacillus larvae identified in commercial beekeeping operations in Saskatchewan using pooled honey sampling.</title>
        <authorList>
            <person name="Obshta O."/>
            <person name="Zabrodski M.W."/>
            <person name="Soomro T."/>
            <person name="Wilson G."/>
            <person name="Masood F."/>
            <person name="Thebeau J."/>
            <person name="Silva M.C.B."/>
            <person name="Biganski S."/>
            <person name="Kozii I.V."/>
            <person name="Koziy R.V."/>
            <person name="Raza M.F."/>
            <person name="Jose M.S."/>
            <person name="Simko E."/>
            <person name="Wood S.C."/>
        </authorList>
    </citation>
    <scope>NUCLEOTIDE SEQUENCE</scope>
    <source>
        <strain evidence="1">PL001</strain>
    </source>
</reference>
<organism evidence="1 2">
    <name type="scientific">Paenibacillus larvae</name>
    <dbReference type="NCBI Taxonomy" id="1464"/>
    <lineage>
        <taxon>Bacteria</taxon>
        <taxon>Bacillati</taxon>
        <taxon>Bacillota</taxon>
        <taxon>Bacilli</taxon>
        <taxon>Bacillales</taxon>
        <taxon>Paenibacillaceae</taxon>
        <taxon>Paenibacillus</taxon>
    </lineage>
</organism>
<dbReference type="EMBL" id="JARQGV010000004">
    <property type="protein sequence ID" value="MDT2253677.1"/>
    <property type="molecule type" value="Genomic_DNA"/>
</dbReference>
<protein>
    <submittedName>
        <fullName evidence="1">Uncharacterized protein</fullName>
    </submittedName>
</protein>
<proteinExistence type="predicted"/>
<evidence type="ECO:0000313" key="1">
    <source>
        <dbReference type="EMBL" id="MDT2253677.1"/>
    </source>
</evidence>
<gene>
    <name evidence="1" type="ORF">P7H09_21185</name>
</gene>
<dbReference type="RefSeq" id="WP_268589370.1">
    <property type="nucleotide sequence ID" value="NZ_JAMDNE010000003.1"/>
</dbReference>
<reference evidence="1" key="2">
    <citation type="submission" date="2023-03" db="EMBL/GenBank/DDBJ databases">
        <authorList>
            <person name="Obshta O."/>
            <person name="Zabrodski M.W."/>
            <person name="Soomro T."/>
            <person name="Wilson G."/>
            <person name="Masood F."/>
            <person name="Thebeau J."/>
            <person name="Bezerra Da Silva M.C."/>
            <person name="Raza F."/>
            <person name="Biganski S."/>
            <person name="Jose M."/>
            <person name="Camilli M."/>
            <person name="Kozii I.V."/>
            <person name="Kozii R.V."/>
            <person name="Simko E."/>
            <person name="Wood S.C."/>
        </authorList>
    </citation>
    <scope>NUCLEOTIDE SEQUENCE</scope>
    <source>
        <strain evidence="1">PL001</strain>
    </source>
</reference>
<dbReference type="Proteomes" id="UP001259239">
    <property type="component" value="Unassembled WGS sequence"/>
</dbReference>
<accession>A0AAP5N4K1</accession>
<name>A0AAP5N4K1_9BACL</name>
<evidence type="ECO:0000313" key="2">
    <source>
        <dbReference type="Proteomes" id="UP001259239"/>
    </source>
</evidence>
<comment type="caution">
    <text evidence="1">The sequence shown here is derived from an EMBL/GenBank/DDBJ whole genome shotgun (WGS) entry which is preliminary data.</text>
</comment>
<sequence>MNKTKVQPTCVVTLKFERIQHSDLVNSSFQFLGLGDDPFAELRTDLDQQQALFHVT</sequence>